<dbReference type="AlphaFoldDB" id="A0A1E1MES9"/>
<dbReference type="EMBL" id="FJVC01000296">
    <property type="protein sequence ID" value="CZT47599.1"/>
    <property type="molecule type" value="Genomic_DNA"/>
</dbReference>
<proteinExistence type="predicted"/>
<reference evidence="2" key="1">
    <citation type="submission" date="2016-03" db="EMBL/GenBank/DDBJ databases">
        <authorList>
            <person name="Guldener U."/>
        </authorList>
    </citation>
    <scope>NUCLEOTIDE SEQUENCE [LARGE SCALE GENOMIC DNA]</scope>
</reference>
<evidence type="ECO:0000313" key="2">
    <source>
        <dbReference type="Proteomes" id="UP000177625"/>
    </source>
</evidence>
<evidence type="ECO:0000313" key="1">
    <source>
        <dbReference type="EMBL" id="CZT47599.1"/>
    </source>
</evidence>
<organism evidence="1 2">
    <name type="scientific">Rhynchosporium secalis</name>
    <name type="common">Barley scald fungus</name>
    <dbReference type="NCBI Taxonomy" id="38038"/>
    <lineage>
        <taxon>Eukaryota</taxon>
        <taxon>Fungi</taxon>
        <taxon>Dikarya</taxon>
        <taxon>Ascomycota</taxon>
        <taxon>Pezizomycotina</taxon>
        <taxon>Leotiomycetes</taxon>
        <taxon>Helotiales</taxon>
        <taxon>Ploettnerulaceae</taxon>
        <taxon>Rhynchosporium</taxon>
    </lineage>
</organism>
<dbReference type="Proteomes" id="UP000177625">
    <property type="component" value="Unassembled WGS sequence"/>
</dbReference>
<sequence length="109" mass="12508">MPSAKHAVFSEMPRNVYRTTRTVTNKTFSVAIACMLIRLAQTDITFKTPETEELSWHMLSLKAVHCVEWVGRYSASHLRVLVILQWAHKLSVVSIGTQLSRIPWKTGRR</sequence>
<accession>A0A1E1MES9</accession>
<protein>
    <submittedName>
        <fullName evidence="1">Uncharacterized protein</fullName>
    </submittedName>
</protein>
<gene>
    <name evidence="1" type="ORF">RSE6_08181</name>
</gene>
<name>A0A1E1MES9_RHYSE</name>
<keyword evidence="2" id="KW-1185">Reference proteome</keyword>